<dbReference type="GO" id="GO:0004791">
    <property type="term" value="F:thioredoxin-disulfide reductase (NADPH) activity"/>
    <property type="evidence" value="ECO:0007669"/>
    <property type="project" value="UniProtKB-EC"/>
</dbReference>
<dbReference type="RefSeq" id="WP_406831646.1">
    <property type="nucleotide sequence ID" value="NZ_CP157483.1"/>
</dbReference>
<name>A0AAU7JVP5_9MICO</name>
<evidence type="ECO:0000256" key="1">
    <source>
        <dbReference type="ARBA" id="ARBA00022630"/>
    </source>
</evidence>
<dbReference type="EMBL" id="CP157483">
    <property type="protein sequence ID" value="XBO44179.1"/>
    <property type="molecule type" value="Genomic_DNA"/>
</dbReference>
<dbReference type="PANTHER" id="PTHR48105">
    <property type="entry name" value="THIOREDOXIN REDUCTASE 1-RELATED-RELATED"/>
    <property type="match status" value="1"/>
</dbReference>
<keyword evidence="2" id="KW-0560">Oxidoreductase</keyword>
<dbReference type="SUPFAM" id="SSF51905">
    <property type="entry name" value="FAD/NAD(P)-binding domain"/>
    <property type="match status" value="1"/>
</dbReference>
<organism evidence="5">
    <name type="scientific">Pedococcus sp. KACC 23699</name>
    <dbReference type="NCBI Taxonomy" id="3149228"/>
    <lineage>
        <taxon>Bacteria</taxon>
        <taxon>Bacillati</taxon>
        <taxon>Actinomycetota</taxon>
        <taxon>Actinomycetes</taxon>
        <taxon>Micrococcales</taxon>
        <taxon>Intrasporangiaceae</taxon>
        <taxon>Pedococcus</taxon>
    </lineage>
</organism>
<evidence type="ECO:0000313" key="5">
    <source>
        <dbReference type="EMBL" id="XBO44179.1"/>
    </source>
</evidence>
<evidence type="ECO:0000259" key="4">
    <source>
        <dbReference type="Pfam" id="PF07992"/>
    </source>
</evidence>
<dbReference type="InterPro" id="IPR023753">
    <property type="entry name" value="FAD/NAD-binding_dom"/>
</dbReference>
<reference evidence="5" key="1">
    <citation type="submission" date="2024-05" db="EMBL/GenBank/DDBJ databases">
        <authorList>
            <person name="Kim S."/>
            <person name="Heo J."/>
            <person name="Choi H."/>
            <person name="Choi Y."/>
            <person name="Kwon S.-W."/>
            <person name="Kim Y."/>
        </authorList>
    </citation>
    <scope>NUCLEOTIDE SEQUENCE</scope>
    <source>
        <strain evidence="5">KACC 23699</strain>
    </source>
</reference>
<accession>A0AAU7JVP5</accession>
<comment type="catalytic activity">
    <reaction evidence="3">
        <text>[thioredoxin]-dithiol + NADP(+) = [thioredoxin]-disulfide + NADPH + H(+)</text>
        <dbReference type="Rhea" id="RHEA:20345"/>
        <dbReference type="Rhea" id="RHEA-COMP:10698"/>
        <dbReference type="Rhea" id="RHEA-COMP:10700"/>
        <dbReference type="ChEBI" id="CHEBI:15378"/>
        <dbReference type="ChEBI" id="CHEBI:29950"/>
        <dbReference type="ChEBI" id="CHEBI:50058"/>
        <dbReference type="ChEBI" id="CHEBI:57783"/>
        <dbReference type="ChEBI" id="CHEBI:58349"/>
        <dbReference type="EC" id="1.8.1.9"/>
    </reaction>
</comment>
<dbReference type="AlphaFoldDB" id="A0AAU7JVP5"/>
<proteinExistence type="predicted"/>
<keyword evidence="1" id="KW-0285">Flavoprotein</keyword>
<dbReference type="Pfam" id="PF07992">
    <property type="entry name" value="Pyr_redox_2"/>
    <property type="match status" value="1"/>
</dbReference>
<sequence>MTTAAATEASSTPARVRPALVLAVAPEHLPTVDSEFARYARDYDIRCADSASRVRAVVAEALEQGQPVALLGIGWRLPADAAPPGAPPGSEAPSADGASAAAVSGLVLMDELHALLPTARRICLTARGDFGLSLPKLREALQQGRIDTYLLVPQGPRDEEFHTAVTEYLSDWGWTASTPEVEGVQIIDGANSAEVARIRDFLDRMGIPHRVHRPDSAVGREVLTGLPSVQSGAAPAFPVVASGGVGSGAVLEGATARQVARLVYGSPQVVDSDDVADLVVVGSGPAGLAAAVYGASEGLDTVVLEEDAVGGQAGTSSMIRNYLGFPRGISGMRLAQRARFQATRFGARIYTGLAAESLTPASEPGEAHVIQTEGGPLRARAVLVATGVRYRRLGIEPLEELVGLGVYYGAATSASREMEGRAAFVVGGGNSAGQAAVHLARYARSVTLLVRRPDLAATMSDYLVREIAATARITVATSTQVTAGGGDGRLEWLQLAGPEGATRVDADGLFLLLGADPCADWLPQAVVRDGRGFVYTGREVPKPLWTGGRPPAALETTVPGIFAAGDVRAGSMKRVASASGEGAATVALVHAHLNPPEAS</sequence>
<feature type="domain" description="FAD/NAD(P)-binding" evidence="4">
    <location>
        <begin position="277"/>
        <end position="582"/>
    </location>
</feature>
<protein>
    <submittedName>
        <fullName evidence="5">FAD-dependent oxidoreductase</fullName>
    </submittedName>
</protein>
<dbReference type="PRINTS" id="PR00368">
    <property type="entry name" value="FADPNR"/>
</dbReference>
<dbReference type="Gene3D" id="3.50.50.60">
    <property type="entry name" value="FAD/NAD(P)-binding domain"/>
    <property type="match status" value="2"/>
</dbReference>
<dbReference type="PRINTS" id="PR00469">
    <property type="entry name" value="PNDRDTASEII"/>
</dbReference>
<evidence type="ECO:0000256" key="3">
    <source>
        <dbReference type="ARBA" id="ARBA00048132"/>
    </source>
</evidence>
<dbReference type="InterPro" id="IPR050097">
    <property type="entry name" value="Ferredoxin-NADP_redctase_2"/>
</dbReference>
<evidence type="ECO:0000256" key="2">
    <source>
        <dbReference type="ARBA" id="ARBA00023002"/>
    </source>
</evidence>
<gene>
    <name evidence="5" type="ORF">ABEG17_02310</name>
</gene>
<dbReference type="InterPro" id="IPR036188">
    <property type="entry name" value="FAD/NAD-bd_sf"/>
</dbReference>